<dbReference type="InterPro" id="IPR011009">
    <property type="entry name" value="Kinase-like_dom_sf"/>
</dbReference>
<dbReference type="InterPro" id="IPR015897">
    <property type="entry name" value="CHK_kinase-like"/>
</dbReference>
<name>A0AAV8ZI35_9CUCU</name>
<dbReference type="Proteomes" id="UP001162162">
    <property type="component" value="Unassembled WGS sequence"/>
</dbReference>
<organism evidence="2 3">
    <name type="scientific">Aromia moschata</name>
    <dbReference type="NCBI Taxonomy" id="1265417"/>
    <lineage>
        <taxon>Eukaryota</taxon>
        <taxon>Metazoa</taxon>
        <taxon>Ecdysozoa</taxon>
        <taxon>Arthropoda</taxon>
        <taxon>Hexapoda</taxon>
        <taxon>Insecta</taxon>
        <taxon>Pterygota</taxon>
        <taxon>Neoptera</taxon>
        <taxon>Endopterygota</taxon>
        <taxon>Coleoptera</taxon>
        <taxon>Polyphaga</taxon>
        <taxon>Cucujiformia</taxon>
        <taxon>Chrysomeloidea</taxon>
        <taxon>Cerambycidae</taxon>
        <taxon>Cerambycinae</taxon>
        <taxon>Callichromatini</taxon>
        <taxon>Aromia</taxon>
    </lineage>
</organism>
<sequence length="838" mass="97203">MSVISNELSALLKTAVNESLENYSITVPDSNKKGEGFMGQLCFVSVENKASKKASHFVVKQAFSDEKFRSIHPIRRYFLNEIYIYSTVWPALEKFQRDVPIADVFDKTPRCFCTSSKDGAEALVLDDLRDEGFVVHKKDVPLNKEHFKYIFRQYGRFHAVSFAYKVLHPRDYNEMAKGLTVDYRLLCNVNSFEDYVTYITDTSFKRLRSENDEKLLEKYRPYLENGLEILENSCFYRGNYSAVIHGDCWSNNMMFKYDEQNKLSDIRLLDFQFSNIGTPACDLSYCLYSGGTKEIFDELDYYLKVYHASFAETIKEFGLDSDEVYPFDELKKDWKQYCKMGFILGLMVWRLKLTKDDDVKDLTEVGDTDDGVPKEFLSSSFDEETFGIITNIEVCMGRLTRRITQETRSPEILRGNLESPGHFHGGGNSNHNTYQAAFMTYRDATGVNRSQQGPVNTQQMHNAVSNTSLPVQHCIIRVLNNINMTSVVPEQVYELLNTVTNGNLLNYSVTVQNLNKKGQGFLGEFLSVSIEHKVTGEASDFVVKQAFRDEKVRSVQPIRKYYLNEIYFYTKIWPALDELQRSAPLADIFDKIPKCFETSSKDGDERLVLENLKSQGFRTHDVKIPLDEEHFKFIFEQYGRYHALSFAYKAFHPKEYEEMRKNFTHNLRILKDQKSFRSYLTYVFETASTCLHPEDDVKVLEKFEPYLEDAIEVFDRSCDYEGHYSVILHGDCWSNNMMFKYNEYNELIDIRLLDFQYVNTGSPVFDLSYCLYSGGTKAVFDDLDTYLRTYHVSFVKTVEEFGLSSKNAYPFDELKKGMGSALQTGIYYGPYHMAFEID</sequence>
<dbReference type="Gene3D" id="3.90.1200.10">
    <property type="match status" value="2"/>
</dbReference>
<reference evidence="2" key="1">
    <citation type="journal article" date="2023" name="Insect Mol. Biol.">
        <title>Genome sequencing provides insights into the evolution of gene families encoding plant cell wall-degrading enzymes in longhorned beetles.</title>
        <authorList>
            <person name="Shin N.R."/>
            <person name="Okamura Y."/>
            <person name="Kirsch R."/>
            <person name="Pauchet Y."/>
        </authorList>
    </citation>
    <scope>NUCLEOTIDE SEQUENCE</scope>
    <source>
        <strain evidence="2">AMC_N1</strain>
    </source>
</reference>
<dbReference type="SUPFAM" id="SSF56112">
    <property type="entry name" value="Protein kinase-like (PK-like)"/>
    <property type="match status" value="2"/>
</dbReference>
<protein>
    <recommendedName>
        <fullName evidence="1">CHK kinase-like domain-containing protein</fullName>
    </recommendedName>
</protein>
<feature type="domain" description="CHK kinase-like" evidence="1">
    <location>
        <begin position="123"/>
        <end position="316"/>
    </location>
</feature>
<evidence type="ECO:0000313" key="2">
    <source>
        <dbReference type="EMBL" id="KAJ8963396.1"/>
    </source>
</evidence>
<comment type="caution">
    <text evidence="2">The sequence shown here is derived from an EMBL/GenBank/DDBJ whole genome shotgun (WGS) entry which is preliminary data.</text>
</comment>
<accession>A0AAV8ZI35</accession>
<keyword evidence="3" id="KW-1185">Reference proteome</keyword>
<dbReference type="AlphaFoldDB" id="A0AAV8ZI35"/>
<dbReference type="EMBL" id="JAPWTK010000001">
    <property type="protein sequence ID" value="KAJ8963396.1"/>
    <property type="molecule type" value="Genomic_DNA"/>
</dbReference>
<dbReference type="SMART" id="SM00587">
    <property type="entry name" value="CHK"/>
    <property type="match status" value="2"/>
</dbReference>
<proteinExistence type="predicted"/>
<gene>
    <name evidence="2" type="ORF">NQ318_018874</name>
</gene>
<feature type="domain" description="CHK kinase-like" evidence="1">
    <location>
        <begin position="607"/>
        <end position="800"/>
    </location>
</feature>
<dbReference type="InterPro" id="IPR004119">
    <property type="entry name" value="EcKL"/>
</dbReference>
<evidence type="ECO:0000259" key="1">
    <source>
        <dbReference type="SMART" id="SM00587"/>
    </source>
</evidence>
<dbReference type="PANTHER" id="PTHR11012">
    <property type="entry name" value="PROTEIN KINASE-LIKE DOMAIN-CONTAINING"/>
    <property type="match status" value="1"/>
</dbReference>
<evidence type="ECO:0000313" key="3">
    <source>
        <dbReference type="Proteomes" id="UP001162162"/>
    </source>
</evidence>
<dbReference type="Pfam" id="PF02958">
    <property type="entry name" value="EcKL"/>
    <property type="match status" value="2"/>
</dbReference>
<dbReference type="PANTHER" id="PTHR11012:SF30">
    <property type="entry name" value="PROTEIN KINASE-LIKE DOMAIN-CONTAINING"/>
    <property type="match status" value="1"/>
</dbReference>